<dbReference type="Proteomes" id="UP000199060">
    <property type="component" value="Unassembled WGS sequence"/>
</dbReference>
<dbReference type="Gene3D" id="3.40.50.300">
    <property type="entry name" value="P-loop containing nucleotide triphosphate hydrolases"/>
    <property type="match status" value="1"/>
</dbReference>
<feature type="compositionally biased region" description="Polar residues" evidence="1">
    <location>
        <begin position="287"/>
        <end position="298"/>
    </location>
</feature>
<organism evidence="2 3">
    <name type="scientific">Algoriphagus faecimaris</name>
    <dbReference type="NCBI Taxonomy" id="686796"/>
    <lineage>
        <taxon>Bacteria</taxon>
        <taxon>Pseudomonadati</taxon>
        <taxon>Bacteroidota</taxon>
        <taxon>Cytophagia</taxon>
        <taxon>Cytophagales</taxon>
        <taxon>Cyclobacteriaceae</taxon>
        <taxon>Algoriphagus</taxon>
    </lineage>
</organism>
<evidence type="ECO:0000256" key="1">
    <source>
        <dbReference type="SAM" id="MobiDB-lite"/>
    </source>
</evidence>
<dbReference type="OrthoDB" id="1625426at2"/>
<gene>
    <name evidence="2" type="ORF">SAMN04488104_101623</name>
</gene>
<dbReference type="EMBL" id="FNAC01000016">
    <property type="protein sequence ID" value="SDD13706.1"/>
    <property type="molecule type" value="Genomic_DNA"/>
</dbReference>
<dbReference type="RefSeq" id="WP_087939353.1">
    <property type="nucleotide sequence ID" value="NZ_FNAC01000016.1"/>
</dbReference>
<dbReference type="AlphaFoldDB" id="A0A1G6SBX3"/>
<dbReference type="STRING" id="686796.SAMN04488104_101623"/>
<feature type="region of interest" description="Disordered" evidence="1">
    <location>
        <begin position="279"/>
        <end position="298"/>
    </location>
</feature>
<accession>A0A1G6SBX3</accession>
<keyword evidence="3" id="KW-1185">Reference proteome</keyword>
<reference evidence="3" key="1">
    <citation type="submission" date="2016-10" db="EMBL/GenBank/DDBJ databases">
        <authorList>
            <person name="Varghese N."/>
            <person name="Submissions S."/>
        </authorList>
    </citation>
    <scope>NUCLEOTIDE SEQUENCE [LARGE SCALE GENOMIC DNA]</scope>
    <source>
        <strain evidence="3">DSM 23095</strain>
    </source>
</reference>
<evidence type="ECO:0000313" key="3">
    <source>
        <dbReference type="Proteomes" id="UP000199060"/>
    </source>
</evidence>
<sequence>MENLVFRRAARRQAKIKVGLQGPSGSGKTTSALLLAYGLVGDWSKIAVIDSENGSADLYSHLGEYNVLGITAPYTPEKYMEAIKMCHAQGMEAIILDSISHEWEGDGGILDIHGNMAGNSFSNWAKITPRHNAFVNAILYTPVHVIATIRSKQDYVMMEKNGKSVPEKVGLKGVTRDGMDYEFTVVFDINIRHHARASKDRTGLFSSQHEFIITQETGLKIKEWCESADTKLPEEKMDLLQAINSCKNLQELYELYEQSGKVTEDQLQTFSMKKQELLKPKPFETNGKYTSEASKPQL</sequence>
<proteinExistence type="predicted"/>
<dbReference type="Pfam" id="PF13479">
    <property type="entry name" value="AAA_24"/>
    <property type="match status" value="1"/>
</dbReference>
<evidence type="ECO:0000313" key="2">
    <source>
        <dbReference type="EMBL" id="SDD13706.1"/>
    </source>
</evidence>
<protein>
    <submittedName>
        <fullName evidence="2">Signal recognition particle subunit FFH/SRP54 (Srp54)</fullName>
    </submittedName>
</protein>
<dbReference type="SUPFAM" id="SSF52540">
    <property type="entry name" value="P-loop containing nucleoside triphosphate hydrolases"/>
    <property type="match status" value="1"/>
</dbReference>
<dbReference type="InterPro" id="IPR027417">
    <property type="entry name" value="P-loop_NTPase"/>
</dbReference>
<name>A0A1G6SBX3_9BACT</name>